<dbReference type="AlphaFoldDB" id="A0A183USD9"/>
<evidence type="ECO:0000256" key="2">
    <source>
        <dbReference type="SAM" id="Phobius"/>
    </source>
</evidence>
<protein>
    <submittedName>
        <fullName evidence="5">Mediator of RNA polymerase II transcription subunit 24</fullName>
    </submittedName>
</protein>
<reference evidence="5" key="1">
    <citation type="submission" date="2016-06" db="UniProtKB">
        <authorList>
            <consortium name="WormBaseParasite"/>
        </authorList>
    </citation>
    <scope>IDENTIFICATION</scope>
</reference>
<feature type="compositionally biased region" description="Polar residues" evidence="1">
    <location>
        <begin position="74"/>
        <end position="92"/>
    </location>
</feature>
<keyword evidence="2" id="KW-1133">Transmembrane helix</keyword>
<proteinExistence type="predicted"/>
<organism evidence="4 5">
    <name type="scientific">Toxocara canis</name>
    <name type="common">Canine roundworm</name>
    <dbReference type="NCBI Taxonomy" id="6265"/>
    <lineage>
        <taxon>Eukaryota</taxon>
        <taxon>Metazoa</taxon>
        <taxon>Ecdysozoa</taxon>
        <taxon>Nematoda</taxon>
        <taxon>Chromadorea</taxon>
        <taxon>Rhabditida</taxon>
        <taxon>Spirurina</taxon>
        <taxon>Ascaridomorpha</taxon>
        <taxon>Ascaridoidea</taxon>
        <taxon>Toxocaridae</taxon>
        <taxon>Toxocara</taxon>
    </lineage>
</organism>
<accession>A0A183USD9</accession>
<evidence type="ECO:0000256" key="1">
    <source>
        <dbReference type="SAM" id="MobiDB-lite"/>
    </source>
</evidence>
<evidence type="ECO:0000313" key="3">
    <source>
        <dbReference type="EMBL" id="VDM42730.1"/>
    </source>
</evidence>
<dbReference type="Proteomes" id="UP000050794">
    <property type="component" value="Unassembled WGS sequence"/>
</dbReference>
<evidence type="ECO:0000313" key="4">
    <source>
        <dbReference type="Proteomes" id="UP000050794"/>
    </source>
</evidence>
<reference evidence="3 4" key="2">
    <citation type="submission" date="2018-11" db="EMBL/GenBank/DDBJ databases">
        <authorList>
            <consortium name="Pathogen Informatics"/>
        </authorList>
    </citation>
    <scope>NUCLEOTIDE SEQUENCE [LARGE SCALE GENOMIC DNA]</scope>
</reference>
<gene>
    <name evidence="3" type="ORF">TCNE_LOCUS11409</name>
</gene>
<dbReference type="WBParaSite" id="TCNE_0001140901-mRNA-1">
    <property type="protein sequence ID" value="TCNE_0001140901-mRNA-1"/>
    <property type="gene ID" value="TCNE_0001140901"/>
</dbReference>
<keyword evidence="2" id="KW-0812">Transmembrane</keyword>
<sequence length="475" mass="52576">MVGEKNEVRNGFSSLLKEKVIVQQIWAGININNSWERLLIEAPHSLAALEKLIMQSVKNSCSDPDYEPSKCRSKMSTRTGNRNRTVSSSSSQLNDTLSKMMAIELESLRSHTTVSFMTIAQSSATNLAEELLCKRSSSSLRISNSGLNVASNDPIQKDCGDTSSTTATVVSVGGNVVNAMTEARAALGSAHQAMASIGKKTNDIPRTIGAVLALIELVGVFWASGDAYILMLIFLKLDLQCTPKKVRDELDRLHHIIEECAQEAFTLEDLFQEAIKLADIKSAKLGRTGCLSLLLVINLCFMLLGEVKHFWEKIVAFCDEISKLIEYTLDSSCNAFVAIILEQVEKASSSTKFHLKDRSRHEIYQVSLACVAYALSVRHLTDAYSAFSTEFLMPQMDAISRYPLVAHSEIELAHAHDQFKESNLACNKVGQQSAFAKCQKSYVLFIVDFVLLDRTASITLSRLGAFLKIRKKERE</sequence>
<keyword evidence="4" id="KW-1185">Reference proteome</keyword>
<evidence type="ECO:0000313" key="5">
    <source>
        <dbReference type="WBParaSite" id="TCNE_0001140901-mRNA-1"/>
    </source>
</evidence>
<dbReference type="EMBL" id="UYWY01020849">
    <property type="protein sequence ID" value="VDM42730.1"/>
    <property type="molecule type" value="Genomic_DNA"/>
</dbReference>
<keyword evidence="2" id="KW-0472">Membrane</keyword>
<name>A0A183USD9_TOXCA</name>
<feature type="region of interest" description="Disordered" evidence="1">
    <location>
        <begin position="60"/>
        <end position="92"/>
    </location>
</feature>
<feature type="transmembrane region" description="Helical" evidence="2">
    <location>
        <begin position="208"/>
        <end position="235"/>
    </location>
</feature>